<evidence type="ECO:0000313" key="2">
    <source>
        <dbReference type="Proteomes" id="UP000610373"/>
    </source>
</evidence>
<organism evidence="1 2">
    <name type="scientific">Candidatus Argoarchaeum ethanivorans</name>
    <dbReference type="NCBI Taxonomy" id="2608793"/>
    <lineage>
        <taxon>Archaea</taxon>
        <taxon>Methanobacteriati</taxon>
        <taxon>Methanobacteriota</taxon>
        <taxon>Stenosarchaea group</taxon>
        <taxon>Methanomicrobia</taxon>
        <taxon>Methanosarcinales</taxon>
        <taxon>Methanosarcinales incertae sedis</taxon>
        <taxon>GOM Arc I cluster</taxon>
        <taxon>Candidatus Argoarchaeum</taxon>
    </lineage>
</organism>
<dbReference type="AlphaFoldDB" id="A0A811T8W6"/>
<sequence length="182" mass="20558">MSDGGDHESAKQDAKKTKIIVDTSSWINVFRVDLINYLIENFYIFMTPKIEEEILGGKGFAEDAELFEKLSGEGHIQIVSPKIIPEKIKYEISAASGEIEIVACAMEREGCVVLIDDSRVYRLMDRFDLKYISSANIILDAYLTARIDKDETYRLLEVLRTVLRDEVIDKATEVLEDAGSKA</sequence>
<comment type="caution">
    <text evidence="1">The sequence shown here is derived from an EMBL/GenBank/DDBJ whole genome shotgun (WGS) entry which is preliminary data.</text>
</comment>
<protein>
    <recommendedName>
        <fullName evidence="3">PIN domain-containing protein</fullName>
    </recommendedName>
</protein>
<gene>
    <name evidence="1" type="ORF">CHKLHMKO_00547</name>
</gene>
<dbReference type="Proteomes" id="UP000610373">
    <property type="component" value="Unassembled WGS sequence"/>
</dbReference>
<dbReference type="InterPro" id="IPR021799">
    <property type="entry name" value="PIN-like_prokaryotic"/>
</dbReference>
<name>A0A811T8W6_9EURY</name>
<evidence type="ECO:0008006" key="3">
    <source>
        <dbReference type="Google" id="ProtNLM"/>
    </source>
</evidence>
<dbReference type="Pfam" id="PF11848">
    <property type="entry name" value="DUF3368"/>
    <property type="match status" value="1"/>
</dbReference>
<proteinExistence type="predicted"/>
<accession>A0A811T8W6</accession>
<dbReference type="EMBL" id="CAJHIO010000042">
    <property type="protein sequence ID" value="CAD6493846.1"/>
    <property type="molecule type" value="Genomic_DNA"/>
</dbReference>
<reference evidence="1" key="1">
    <citation type="submission" date="2020-10" db="EMBL/GenBank/DDBJ databases">
        <authorList>
            <person name="Hahn C.J."/>
            <person name="Laso-Perez R."/>
            <person name="Vulcano F."/>
            <person name="Vaziourakis K.-M."/>
            <person name="Stokke R."/>
            <person name="Steen I.H."/>
            <person name="Teske A."/>
            <person name="Boetius A."/>
            <person name="Liebeke M."/>
            <person name="Amann R."/>
            <person name="Knittel K."/>
        </authorList>
    </citation>
    <scope>NUCLEOTIDE SEQUENCE</scope>
    <source>
        <strain evidence="1">Gfbio:e3339647-f889-4370-9287-4fb5cb688e4c:AG392O15_GoMArc1</strain>
    </source>
</reference>
<evidence type="ECO:0000313" key="1">
    <source>
        <dbReference type="EMBL" id="CAD6493846.1"/>
    </source>
</evidence>